<evidence type="ECO:0000313" key="5">
    <source>
        <dbReference type="EMBL" id="QIN77752.1"/>
    </source>
</evidence>
<dbReference type="Gene3D" id="1.20.5.140">
    <property type="match status" value="1"/>
</dbReference>
<dbReference type="PROSITE" id="PS50151">
    <property type="entry name" value="UVR"/>
    <property type="match status" value="1"/>
</dbReference>
<dbReference type="CDD" id="cd06127">
    <property type="entry name" value="DEDDh"/>
    <property type="match status" value="1"/>
</dbReference>
<keyword evidence="1 5" id="KW-0269">Exonuclease</keyword>
<dbReference type="SUPFAM" id="SSF53098">
    <property type="entry name" value="Ribonuclease H-like"/>
    <property type="match status" value="1"/>
</dbReference>
<dbReference type="FunFam" id="3.30.420.10:FF:000045">
    <property type="entry name" value="3'-5' exonuclease DinG"/>
    <property type="match status" value="1"/>
</dbReference>
<gene>
    <name evidence="5" type="ORF">GBA65_03605</name>
</gene>
<dbReference type="InterPro" id="IPR035901">
    <property type="entry name" value="GIY-YIG_endonuc_sf"/>
</dbReference>
<dbReference type="CDD" id="cd10434">
    <property type="entry name" value="GIY-YIG_UvrC_Cho"/>
    <property type="match status" value="1"/>
</dbReference>
<evidence type="ECO:0000259" key="3">
    <source>
        <dbReference type="PROSITE" id="PS50151"/>
    </source>
</evidence>
<dbReference type="Pfam" id="PF02151">
    <property type="entry name" value="UVR"/>
    <property type="match status" value="1"/>
</dbReference>
<proteinExistence type="predicted"/>
<dbReference type="GO" id="GO:0003677">
    <property type="term" value="F:DNA binding"/>
    <property type="evidence" value="ECO:0007669"/>
    <property type="project" value="InterPro"/>
</dbReference>
<evidence type="ECO:0000259" key="4">
    <source>
        <dbReference type="PROSITE" id="PS50164"/>
    </source>
</evidence>
<dbReference type="InterPro" id="IPR013520">
    <property type="entry name" value="Ribonucl_H"/>
</dbReference>
<dbReference type="SUPFAM" id="SSF82771">
    <property type="entry name" value="GIY-YIG endonuclease"/>
    <property type="match status" value="1"/>
</dbReference>
<dbReference type="PANTHER" id="PTHR30562:SF1">
    <property type="entry name" value="UVRABC SYSTEM PROTEIN C"/>
    <property type="match status" value="1"/>
</dbReference>
<dbReference type="GO" id="GO:0003887">
    <property type="term" value="F:DNA-directed DNA polymerase activity"/>
    <property type="evidence" value="ECO:0007669"/>
    <property type="project" value="InterPro"/>
</dbReference>
<feature type="domain" description="UVR" evidence="3">
    <location>
        <begin position="492"/>
        <end position="527"/>
    </location>
</feature>
<dbReference type="PANTHER" id="PTHR30562">
    <property type="entry name" value="UVRC/OXIDOREDUCTASE"/>
    <property type="match status" value="1"/>
</dbReference>
<dbReference type="EMBL" id="CP045121">
    <property type="protein sequence ID" value="QIN77752.1"/>
    <property type="molecule type" value="Genomic_DNA"/>
</dbReference>
<dbReference type="GO" id="GO:0006289">
    <property type="term" value="P:nucleotide-excision repair"/>
    <property type="evidence" value="ECO:0007669"/>
    <property type="project" value="InterPro"/>
</dbReference>
<dbReference type="GO" id="GO:0006260">
    <property type="term" value="P:DNA replication"/>
    <property type="evidence" value="ECO:0007669"/>
    <property type="project" value="InterPro"/>
</dbReference>
<feature type="compositionally biased region" description="Basic residues" evidence="2">
    <location>
        <begin position="13"/>
        <end position="28"/>
    </location>
</feature>
<feature type="domain" description="GIY-YIG" evidence="4">
    <location>
        <begin position="305"/>
        <end position="383"/>
    </location>
</feature>
<evidence type="ECO:0000256" key="1">
    <source>
        <dbReference type="ARBA" id="ARBA00022839"/>
    </source>
</evidence>
<dbReference type="InterPro" id="IPR036397">
    <property type="entry name" value="RNaseH_sf"/>
</dbReference>
<evidence type="ECO:0000313" key="6">
    <source>
        <dbReference type="Proteomes" id="UP000502706"/>
    </source>
</evidence>
<dbReference type="InterPro" id="IPR050066">
    <property type="entry name" value="UvrABC_protein_C"/>
</dbReference>
<protein>
    <submittedName>
        <fullName evidence="5">DEDD exonuclease domain-containing protein</fullName>
    </submittedName>
</protein>
<dbReference type="SUPFAM" id="SSF46600">
    <property type="entry name" value="C-terminal UvrC-binding domain of UvrB"/>
    <property type="match status" value="1"/>
</dbReference>
<dbReference type="Gene3D" id="3.40.1440.10">
    <property type="entry name" value="GIY-YIG endonuclease"/>
    <property type="match status" value="1"/>
</dbReference>
<dbReference type="GO" id="GO:0004527">
    <property type="term" value="F:exonuclease activity"/>
    <property type="evidence" value="ECO:0007669"/>
    <property type="project" value="UniProtKB-KW"/>
</dbReference>
<dbReference type="KEGG" id="rmar:GBA65_03605"/>
<feature type="region of interest" description="Disordered" evidence="2">
    <location>
        <begin position="1"/>
        <end position="45"/>
    </location>
</feature>
<dbReference type="GO" id="GO:0009380">
    <property type="term" value="C:excinuclease repair complex"/>
    <property type="evidence" value="ECO:0007669"/>
    <property type="project" value="TreeGrafter"/>
</dbReference>
<dbReference type="Gene3D" id="3.30.420.10">
    <property type="entry name" value="Ribonuclease H-like superfamily/Ribonuclease H"/>
    <property type="match status" value="1"/>
</dbReference>
<dbReference type="Pfam" id="PF01541">
    <property type="entry name" value="GIY-YIG"/>
    <property type="match status" value="1"/>
</dbReference>
<feature type="compositionally biased region" description="Low complexity" evidence="2">
    <location>
        <begin position="1"/>
        <end position="12"/>
    </location>
</feature>
<dbReference type="InterPro" id="IPR000305">
    <property type="entry name" value="GIY-YIG_endonuc"/>
</dbReference>
<dbReference type="AlphaFoldDB" id="A0A6G8PUF4"/>
<dbReference type="InterPro" id="IPR036876">
    <property type="entry name" value="UVR_dom_sf"/>
</dbReference>
<dbReference type="SMART" id="SM00479">
    <property type="entry name" value="EXOIII"/>
    <property type="match status" value="1"/>
</dbReference>
<reference evidence="5 6" key="1">
    <citation type="submission" date="2019-10" db="EMBL/GenBank/DDBJ databases">
        <title>Rubrobacter sp nov SCSIO 52915 isolated from a deep-sea sediment in the South China Sea.</title>
        <authorList>
            <person name="Chen R.W."/>
        </authorList>
    </citation>
    <scope>NUCLEOTIDE SEQUENCE [LARGE SCALE GENOMIC DNA]</scope>
    <source>
        <strain evidence="5 6">SCSIO 52915</strain>
    </source>
</reference>
<keyword evidence="1 5" id="KW-0540">Nuclease</keyword>
<keyword evidence="1 5" id="KW-0378">Hydrolase</keyword>
<sequence length="646" mass="69667">MTSTPTGTSSRSRGSRRRRPARSPRPRSTKAWSTATGRRSVPPSFYGFVKDRGPVGAEEISTELLRLPELNGDARAHVEKLVEGDPRFRWDATGALRTVDAESLPLDEAPYVVFDVETTGSSAGKGGITEIGAVKVQGGLVVDRFSSLVNPERPIEPFVVRLTGITDRMVSGAPTSSEVMPLFEEFVEGAVVVGHNVHFDCSFVAAARGGEPLPNPILDTLKLSRTLVPGLKRYRLASLVSHFGIRTVPNHRALADAAATAEVFLKLLKLLKSAGVGSVGEAVGLKASRTRVKPQKGHLAEPLPRTPGVYYFVDKDETVLYVGKAKDLKARVRTYFNGGDGRRKIGRLVQEVAEVRYTETETELKALIFEDREIKRLLPRYNRAGRGQKASWFLELDGNEPYPLPKRVPRTEEAREGVVRLGPYRSAGVLDTCVEALGRIFPLRRCDGDAGGEACFYGQMGRCAPCMGMGRDEYREAVMEPLVALLRGEGGEEHLKALVAERGKLAAALEFEGAARLRDLIAGIQRIRLARSIVSAEGVQAVVAPSTEPGVVEVFVLSNGRLVAHGGFEPSDAEGLELFAAEALDGYDDEIVGPRKADEARVVASYLKRQGQPVEAVRLSAAGDLAATVLRVAELAEAAAGDSAGA</sequence>
<dbReference type="NCBIfam" id="NF005906">
    <property type="entry name" value="PRK07883.1-4"/>
    <property type="match status" value="1"/>
</dbReference>
<dbReference type="InterPro" id="IPR047296">
    <property type="entry name" value="GIY-YIG_UvrC_Cho"/>
</dbReference>
<dbReference type="PROSITE" id="PS50164">
    <property type="entry name" value="GIY_YIG"/>
    <property type="match status" value="1"/>
</dbReference>
<dbReference type="InterPro" id="IPR012337">
    <property type="entry name" value="RNaseH-like_sf"/>
</dbReference>
<name>A0A6G8PUF4_9ACTN</name>
<dbReference type="InterPro" id="IPR006054">
    <property type="entry name" value="DnaQ"/>
</dbReference>
<keyword evidence="6" id="KW-1185">Reference proteome</keyword>
<dbReference type="SMART" id="SM00465">
    <property type="entry name" value="GIYc"/>
    <property type="match status" value="1"/>
</dbReference>
<organism evidence="5 6">
    <name type="scientific">Rubrobacter marinus</name>
    <dbReference type="NCBI Taxonomy" id="2653852"/>
    <lineage>
        <taxon>Bacteria</taxon>
        <taxon>Bacillati</taxon>
        <taxon>Actinomycetota</taxon>
        <taxon>Rubrobacteria</taxon>
        <taxon>Rubrobacterales</taxon>
        <taxon>Rubrobacteraceae</taxon>
        <taxon>Rubrobacter</taxon>
    </lineage>
</organism>
<evidence type="ECO:0000256" key="2">
    <source>
        <dbReference type="SAM" id="MobiDB-lite"/>
    </source>
</evidence>
<accession>A0A6G8PUF4</accession>
<dbReference type="Pfam" id="PF00929">
    <property type="entry name" value="RNase_T"/>
    <property type="match status" value="1"/>
</dbReference>
<dbReference type="InterPro" id="IPR001943">
    <property type="entry name" value="UVR_dom"/>
</dbReference>
<dbReference type="Proteomes" id="UP000502706">
    <property type="component" value="Chromosome"/>
</dbReference>
<dbReference type="NCBIfam" id="TIGR00573">
    <property type="entry name" value="dnaq"/>
    <property type="match status" value="1"/>
</dbReference>